<reference evidence="1 2" key="1">
    <citation type="submission" date="2021-06" db="EMBL/GenBank/DDBJ databases">
        <title>Caerostris extrusa draft genome.</title>
        <authorList>
            <person name="Kono N."/>
            <person name="Arakawa K."/>
        </authorList>
    </citation>
    <scope>NUCLEOTIDE SEQUENCE [LARGE SCALE GENOMIC DNA]</scope>
</reference>
<dbReference type="Proteomes" id="UP001054945">
    <property type="component" value="Unassembled WGS sequence"/>
</dbReference>
<accession>A0AAV4RPF1</accession>
<proteinExistence type="predicted"/>
<gene>
    <name evidence="1" type="ORF">CEXT_686501</name>
</gene>
<sequence>MNPSAVEELLGVKGRHSVPISRPFLADAITGWTDGEIMRRHFPPWIPRTFYLPPPKSGGFRDPGMSLTTWTSMNFLKNLSIAWLFHVNHSNQELDCCSETEDLESCVKCDFN</sequence>
<keyword evidence="2" id="KW-1185">Reference proteome</keyword>
<evidence type="ECO:0000313" key="2">
    <source>
        <dbReference type="Proteomes" id="UP001054945"/>
    </source>
</evidence>
<evidence type="ECO:0000313" key="1">
    <source>
        <dbReference type="EMBL" id="GIY21858.1"/>
    </source>
</evidence>
<comment type="caution">
    <text evidence="1">The sequence shown here is derived from an EMBL/GenBank/DDBJ whole genome shotgun (WGS) entry which is preliminary data.</text>
</comment>
<protein>
    <submittedName>
        <fullName evidence="1">Uncharacterized protein</fullName>
    </submittedName>
</protein>
<dbReference type="AlphaFoldDB" id="A0AAV4RPF1"/>
<dbReference type="EMBL" id="BPLR01008061">
    <property type="protein sequence ID" value="GIY21858.1"/>
    <property type="molecule type" value="Genomic_DNA"/>
</dbReference>
<organism evidence="1 2">
    <name type="scientific">Caerostris extrusa</name>
    <name type="common">Bark spider</name>
    <name type="synonym">Caerostris bankana</name>
    <dbReference type="NCBI Taxonomy" id="172846"/>
    <lineage>
        <taxon>Eukaryota</taxon>
        <taxon>Metazoa</taxon>
        <taxon>Ecdysozoa</taxon>
        <taxon>Arthropoda</taxon>
        <taxon>Chelicerata</taxon>
        <taxon>Arachnida</taxon>
        <taxon>Araneae</taxon>
        <taxon>Araneomorphae</taxon>
        <taxon>Entelegynae</taxon>
        <taxon>Araneoidea</taxon>
        <taxon>Araneidae</taxon>
        <taxon>Caerostris</taxon>
    </lineage>
</organism>
<name>A0AAV4RPF1_CAEEX</name>